<accession>A0A1D1UTR6</accession>
<proteinExistence type="predicted"/>
<keyword evidence="2" id="KW-1185">Reference proteome</keyword>
<reference evidence="1 2" key="1">
    <citation type="journal article" date="2016" name="Nat. Commun.">
        <title>Extremotolerant tardigrade genome and improved radiotolerance of human cultured cells by tardigrade-unique protein.</title>
        <authorList>
            <person name="Hashimoto T."/>
            <person name="Horikawa D.D."/>
            <person name="Saito Y."/>
            <person name="Kuwahara H."/>
            <person name="Kozuka-Hata H."/>
            <person name="Shin-I T."/>
            <person name="Minakuchi Y."/>
            <person name="Ohishi K."/>
            <person name="Motoyama A."/>
            <person name="Aizu T."/>
            <person name="Enomoto A."/>
            <person name="Kondo K."/>
            <person name="Tanaka S."/>
            <person name="Hara Y."/>
            <person name="Koshikawa S."/>
            <person name="Sagara H."/>
            <person name="Miura T."/>
            <person name="Yokobori S."/>
            <person name="Miyagawa K."/>
            <person name="Suzuki Y."/>
            <person name="Kubo T."/>
            <person name="Oyama M."/>
            <person name="Kohara Y."/>
            <person name="Fujiyama A."/>
            <person name="Arakawa K."/>
            <person name="Katayama T."/>
            <person name="Toyoda A."/>
            <person name="Kunieda T."/>
        </authorList>
    </citation>
    <scope>NUCLEOTIDE SEQUENCE [LARGE SCALE GENOMIC DNA]</scope>
    <source>
        <strain evidence="1 2">YOKOZUNA-1</strain>
    </source>
</reference>
<sequence>MDVGFKGGSPSAPLVKHTAAGQERYLKDHLIPSPSGHTGHACCPLGPMPLVQFVSRFLSRQPPGPTGCEERPPKHVPKTVKTLASCCQQWINSSTHSRCLTKG</sequence>
<evidence type="ECO:0000313" key="1">
    <source>
        <dbReference type="EMBL" id="GAU91102.1"/>
    </source>
</evidence>
<organism evidence="1 2">
    <name type="scientific">Ramazzottius varieornatus</name>
    <name type="common">Water bear</name>
    <name type="synonym">Tardigrade</name>
    <dbReference type="NCBI Taxonomy" id="947166"/>
    <lineage>
        <taxon>Eukaryota</taxon>
        <taxon>Metazoa</taxon>
        <taxon>Ecdysozoa</taxon>
        <taxon>Tardigrada</taxon>
        <taxon>Eutardigrada</taxon>
        <taxon>Parachela</taxon>
        <taxon>Hypsibioidea</taxon>
        <taxon>Ramazzottiidae</taxon>
        <taxon>Ramazzottius</taxon>
    </lineage>
</organism>
<evidence type="ECO:0000313" key="2">
    <source>
        <dbReference type="Proteomes" id="UP000186922"/>
    </source>
</evidence>
<dbReference type="Proteomes" id="UP000186922">
    <property type="component" value="Unassembled WGS sequence"/>
</dbReference>
<comment type="caution">
    <text evidence="1">The sequence shown here is derived from an EMBL/GenBank/DDBJ whole genome shotgun (WGS) entry which is preliminary data.</text>
</comment>
<name>A0A1D1UTR6_RAMVA</name>
<dbReference type="AlphaFoldDB" id="A0A1D1UTR6"/>
<gene>
    <name evidence="1" type="primary">RvY_03421-1</name>
    <name evidence="1" type="synonym">RvY_03421.1</name>
    <name evidence="1" type="ORF">RvY_03421</name>
</gene>
<dbReference type="EMBL" id="BDGG01000002">
    <property type="protein sequence ID" value="GAU91102.1"/>
    <property type="molecule type" value="Genomic_DNA"/>
</dbReference>
<protein>
    <submittedName>
        <fullName evidence="1">Uncharacterized protein</fullName>
    </submittedName>
</protein>